<keyword evidence="5" id="KW-0539">Nucleus</keyword>
<feature type="domain" description="PARP-type" evidence="6">
    <location>
        <begin position="8"/>
        <end position="99"/>
    </location>
</feature>
<dbReference type="InterPro" id="IPR036957">
    <property type="entry name" value="Znf_PARP_sf"/>
</dbReference>
<organism evidence="7 9">
    <name type="scientific">Schizosaccharomyces japonicus (strain yFS275 / FY16936)</name>
    <name type="common">Fission yeast</name>
    <dbReference type="NCBI Taxonomy" id="402676"/>
    <lineage>
        <taxon>Eukaryota</taxon>
        <taxon>Fungi</taxon>
        <taxon>Dikarya</taxon>
        <taxon>Ascomycota</taxon>
        <taxon>Taphrinomycotina</taxon>
        <taxon>Schizosaccharomycetes</taxon>
        <taxon>Schizosaccharomycetales</taxon>
        <taxon>Schizosaccharomycetaceae</taxon>
        <taxon>Schizosaccharomyces</taxon>
    </lineage>
</organism>
<dbReference type="STRING" id="402676.B6K5R7"/>
<keyword evidence="4" id="KW-0862">Zinc</keyword>
<dbReference type="SUPFAM" id="SSF57716">
    <property type="entry name" value="Glucocorticoid receptor-like (DNA-binding domain)"/>
    <property type="match status" value="1"/>
</dbReference>
<keyword evidence="2" id="KW-0479">Metal-binding</keyword>
<dbReference type="EMBL" id="KE651167">
    <property type="protein sequence ID" value="EEB08871.1"/>
    <property type="molecule type" value="Genomic_DNA"/>
</dbReference>
<dbReference type="GO" id="GO:0008270">
    <property type="term" value="F:zinc ion binding"/>
    <property type="evidence" value="ECO:0007669"/>
    <property type="project" value="UniProtKB-KW"/>
</dbReference>
<dbReference type="VEuPathDB" id="FungiDB:SJAG_04043"/>
<dbReference type="Proteomes" id="UP000001744">
    <property type="component" value="Unassembled WGS sequence"/>
</dbReference>
<dbReference type="GO" id="GO:0005634">
    <property type="term" value="C:nucleus"/>
    <property type="evidence" value="ECO:0007669"/>
    <property type="project" value="UniProtKB-SubCell"/>
</dbReference>
<dbReference type="GO" id="GO:0003677">
    <property type="term" value="F:DNA binding"/>
    <property type="evidence" value="ECO:0007669"/>
    <property type="project" value="InterPro"/>
</dbReference>
<dbReference type="InterPro" id="IPR001510">
    <property type="entry name" value="Znf_PARP"/>
</dbReference>
<dbReference type="Gene3D" id="3.30.1740.10">
    <property type="entry name" value="Zinc finger, PARP-type"/>
    <property type="match status" value="1"/>
</dbReference>
<evidence type="ECO:0000313" key="9">
    <source>
        <dbReference type="Proteomes" id="UP000001744"/>
    </source>
</evidence>
<dbReference type="OMA" id="RFQSWAW"/>
<dbReference type="HOGENOM" id="CLU_1563778_0_0_1"/>
<dbReference type="eggNOG" id="ENOG502S5PB">
    <property type="taxonomic scope" value="Eukaryota"/>
</dbReference>
<dbReference type="JaponicusDB" id="SJAG_04043">
    <property type="gene designation" value="hpz2"/>
</dbReference>
<protein>
    <recommendedName>
        <fullName evidence="6">PARP-type domain-containing protein</fullName>
    </recommendedName>
</protein>
<evidence type="ECO:0000259" key="6">
    <source>
        <dbReference type="PROSITE" id="PS50064"/>
    </source>
</evidence>
<evidence type="ECO:0000256" key="2">
    <source>
        <dbReference type="ARBA" id="ARBA00022723"/>
    </source>
</evidence>
<gene>
    <name evidence="8" type="primary">hpz2</name>
    <name evidence="7" type="ORF">SJAG_04043</name>
</gene>
<dbReference type="AlphaFoldDB" id="B6K5R7"/>
<dbReference type="PROSITE" id="PS50064">
    <property type="entry name" value="ZF_PARP_2"/>
    <property type="match status" value="1"/>
</dbReference>
<dbReference type="GeneID" id="7047566"/>
<evidence type="ECO:0000256" key="5">
    <source>
        <dbReference type="ARBA" id="ARBA00023242"/>
    </source>
</evidence>
<proteinExistence type="predicted"/>
<keyword evidence="9" id="KW-1185">Reference proteome</keyword>
<dbReference type="Pfam" id="PF00645">
    <property type="entry name" value="zf-PARP"/>
    <property type="match status" value="1"/>
</dbReference>
<evidence type="ECO:0000313" key="7">
    <source>
        <dbReference type="EMBL" id="EEB08871.1"/>
    </source>
</evidence>
<keyword evidence="3" id="KW-0863">Zinc-finger</keyword>
<evidence type="ECO:0000313" key="8">
    <source>
        <dbReference type="JaponicusDB" id="SJAG_04043"/>
    </source>
</evidence>
<dbReference type="SMART" id="SM01336">
    <property type="entry name" value="zf-PARP"/>
    <property type="match status" value="1"/>
</dbReference>
<name>B6K5R7_SCHJY</name>
<dbReference type="OrthoDB" id="429950at2759"/>
<comment type="subcellular location">
    <subcellularLocation>
        <location evidence="1">Nucleus</location>
    </subcellularLocation>
</comment>
<evidence type="ECO:0000256" key="1">
    <source>
        <dbReference type="ARBA" id="ARBA00004123"/>
    </source>
</evidence>
<accession>B6K5R7</accession>
<evidence type="ECO:0000256" key="4">
    <source>
        <dbReference type="ARBA" id="ARBA00022833"/>
    </source>
</evidence>
<reference evidence="7 9" key="1">
    <citation type="journal article" date="2011" name="Science">
        <title>Comparative functional genomics of the fission yeasts.</title>
        <authorList>
            <person name="Rhind N."/>
            <person name="Chen Z."/>
            <person name="Yassour M."/>
            <person name="Thompson D.A."/>
            <person name="Haas B.J."/>
            <person name="Habib N."/>
            <person name="Wapinski I."/>
            <person name="Roy S."/>
            <person name="Lin M.F."/>
            <person name="Heiman D.I."/>
            <person name="Young S.K."/>
            <person name="Furuya K."/>
            <person name="Guo Y."/>
            <person name="Pidoux A."/>
            <person name="Chen H.M."/>
            <person name="Robbertse B."/>
            <person name="Goldberg J.M."/>
            <person name="Aoki K."/>
            <person name="Bayne E.H."/>
            <person name="Berlin A.M."/>
            <person name="Desjardins C.A."/>
            <person name="Dobbs E."/>
            <person name="Dukaj L."/>
            <person name="Fan L."/>
            <person name="FitzGerald M.G."/>
            <person name="French C."/>
            <person name="Gujja S."/>
            <person name="Hansen K."/>
            <person name="Keifenheim D."/>
            <person name="Levin J.Z."/>
            <person name="Mosher R.A."/>
            <person name="Mueller C.A."/>
            <person name="Pfiffner J."/>
            <person name="Priest M."/>
            <person name="Russ C."/>
            <person name="Smialowska A."/>
            <person name="Swoboda P."/>
            <person name="Sykes S.M."/>
            <person name="Vaughn M."/>
            <person name="Vengrova S."/>
            <person name="Yoder R."/>
            <person name="Zeng Q."/>
            <person name="Allshire R."/>
            <person name="Baulcombe D."/>
            <person name="Birren B.W."/>
            <person name="Brown W."/>
            <person name="Ekwall K."/>
            <person name="Kellis M."/>
            <person name="Leatherwood J."/>
            <person name="Levin H."/>
            <person name="Margalit H."/>
            <person name="Martienssen R."/>
            <person name="Nieduszynski C.A."/>
            <person name="Spatafora J.W."/>
            <person name="Friedman N."/>
            <person name="Dalgaard J.Z."/>
            <person name="Baumann P."/>
            <person name="Niki H."/>
            <person name="Regev A."/>
            <person name="Nusbaum C."/>
        </authorList>
    </citation>
    <scope>NUCLEOTIDE SEQUENCE [LARGE SCALE GENOMIC DNA]</scope>
    <source>
        <strain evidence="9">yFS275 / FY16936</strain>
    </source>
</reference>
<dbReference type="RefSeq" id="XP_002175164.1">
    <property type="nucleotide sequence ID" value="XM_002175128.2"/>
</dbReference>
<evidence type="ECO:0000256" key="3">
    <source>
        <dbReference type="ARBA" id="ARBA00022771"/>
    </source>
</evidence>
<sequence length="186" mass="20707">MEQGGAGYRIELAPNSRAGCKGSMCKKAKIPEGTLRFGTFVDSGRFQSWNWKHWGCVTPRILKNVKARMGGDIWNNLDGITALPEDLAEKVVSAIETGHVAPEDERQSRSFAKENALGTAARKQVMLRKKKRQEGNIVPLQTTLLSFKKEPVIIRKNRRHHLVEKSVLSDSDIEAEFSDDSNGNSS</sequence>